<keyword evidence="1" id="KW-1133">Transmembrane helix</keyword>
<proteinExistence type="predicted"/>
<evidence type="ECO:0000313" key="4">
    <source>
        <dbReference type="Proteomes" id="UP000218811"/>
    </source>
</evidence>
<feature type="transmembrane region" description="Helical" evidence="1">
    <location>
        <begin position="32"/>
        <end position="53"/>
    </location>
</feature>
<organism evidence="3 4">
    <name type="scientific">Wolfiporia cocos (strain MD-104)</name>
    <name type="common">Brown rot fungus</name>
    <dbReference type="NCBI Taxonomy" id="742152"/>
    <lineage>
        <taxon>Eukaryota</taxon>
        <taxon>Fungi</taxon>
        <taxon>Dikarya</taxon>
        <taxon>Basidiomycota</taxon>
        <taxon>Agaricomycotina</taxon>
        <taxon>Agaricomycetes</taxon>
        <taxon>Polyporales</taxon>
        <taxon>Phaeolaceae</taxon>
        <taxon>Wolfiporia</taxon>
    </lineage>
</organism>
<reference evidence="3 4" key="1">
    <citation type="journal article" date="2012" name="Science">
        <title>The Paleozoic origin of enzymatic lignin decomposition reconstructed from 31 fungal genomes.</title>
        <authorList>
            <person name="Floudas D."/>
            <person name="Binder M."/>
            <person name="Riley R."/>
            <person name="Barry K."/>
            <person name="Blanchette R.A."/>
            <person name="Henrissat B."/>
            <person name="Martinez A.T."/>
            <person name="Otillar R."/>
            <person name="Spatafora J.W."/>
            <person name="Yadav J.S."/>
            <person name="Aerts A."/>
            <person name="Benoit I."/>
            <person name="Boyd A."/>
            <person name="Carlson A."/>
            <person name="Copeland A."/>
            <person name="Coutinho P.M."/>
            <person name="de Vries R.P."/>
            <person name="Ferreira P."/>
            <person name="Findley K."/>
            <person name="Foster B."/>
            <person name="Gaskell J."/>
            <person name="Glotzer D."/>
            <person name="Gorecki P."/>
            <person name="Heitman J."/>
            <person name="Hesse C."/>
            <person name="Hori C."/>
            <person name="Igarashi K."/>
            <person name="Jurgens J.A."/>
            <person name="Kallen N."/>
            <person name="Kersten P."/>
            <person name="Kohler A."/>
            <person name="Kuees U."/>
            <person name="Kumar T.K.A."/>
            <person name="Kuo A."/>
            <person name="LaButti K."/>
            <person name="Larrondo L.F."/>
            <person name="Lindquist E."/>
            <person name="Ling A."/>
            <person name="Lombard V."/>
            <person name="Lucas S."/>
            <person name="Lundell T."/>
            <person name="Martin R."/>
            <person name="McLaughlin D.J."/>
            <person name="Morgenstern I."/>
            <person name="Morin E."/>
            <person name="Murat C."/>
            <person name="Nagy L.G."/>
            <person name="Nolan M."/>
            <person name="Ohm R.A."/>
            <person name="Patyshakuliyeva A."/>
            <person name="Rokas A."/>
            <person name="Ruiz-Duenas F.J."/>
            <person name="Sabat G."/>
            <person name="Salamov A."/>
            <person name="Samejima M."/>
            <person name="Schmutz J."/>
            <person name="Slot J.C."/>
            <person name="St John F."/>
            <person name="Stenlid J."/>
            <person name="Sun H."/>
            <person name="Sun S."/>
            <person name="Syed K."/>
            <person name="Tsang A."/>
            <person name="Wiebenga A."/>
            <person name="Young D."/>
            <person name="Pisabarro A."/>
            <person name="Eastwood D.C."/>
            <person name="Martin F."/>
            <person name="Cullen D."/>
            <person name="Grigoriev I.V."/>
            <person name="Hibbett D.S."/>
        </authorList>
    </citation>
    <scope>NUCLEOTIDE SEQUENCE [LARGE SCALE GENOMIC DNA]</scope>
    <source>
        <strain evidence="3 4">MD-104</strain>
    </source>
</reference>
<sequence>LALVFYEHLVTSDQDVAFVWNYPLTGATALLLLNRFILMISCISNVLASLTFATKQVR</sequence>
<keyword evidence="1" id="KW-0472">Membrane</keyword>
<accession>A0A2H3JVK7</accession>
<keyword evidence="1" id="KW-0812">Transmembrane</keyword>
<dbReference type="OrthoDB" id="2745134at2759"/>
<feature type="domain" description="DUF6533" evidence="2">
    <location>
        <begin position="1"/>
        <end position="39"/>
    </location>
</feature>
<feature type="non-terminal residue" evidence="3">
    <location>
        <position position="1"/>
    </location>
</feature>
<evidence type="ECO:0000313" key="3">
    <source>
        <dbReference type="EMBL" id="PCH44023.1"/>
    </source>
</evidence>
<dbReference type="InterPro" id="IPR045340">
    <property type="entry name" value="DUF6533"/>
</dbReference>
<evidence type="ECO:0000256" key="1">
    <source>
        <dbReference type="SAM" id="Phobius"/>
    </source>
</evidence>
<dbReference type="AlphaFoldDB" id="A0A2H3JVK7"/>
<evidence type="ECO:0000259" key="2">
    <source>
        <dbReference type="Pfam" id="PF20151"/>
    </source>
</evidence>
<keyword evidence="4" id="KW-1185">Reference proteome</keyword>
<protein>
    <recommendedName>
        <fullName evidence="2">DUF6533 domain-containing protein</fullName>
    </recommendedName>
</protein>
<gene>
    <name evidence="3" type="ORF">WOLCODRAFT_76398</name>
</gene>
<dbReference type="Proteomes" id="UP000218811">
    <property type="component" value="Unassembled WGS sequence"/>
</dbReference>
<dbReference type="Pfam" id="PF20151">
    <property type="entry name" value="DUF6533"/>
    <property type="match status" value="1"/>
</dbReference>
<dbReference type="EMBL" id="KB468157">
    <property type="protein sequence ID" value="PCH44023.1"/>
    <property type="molecule type" value="Genomic_DNA"/>
</dbReference>
<name>A0A2H3JVK7_WOLCO</name>